<evidence type="ECO:0000313" key="5">
    <source>
        <dbReference type="Proteomes" id="UP000002254"/>
    </source>
</evidence>
<reference evidence="4" key="4">
    <citation type="submission" date="2025-05" db="UniProtKB">
        <authorList>
            <consortium name="Ensembl"/>
        </authorList>
    </citation>
    <scope>IDENTIFICATION</scope>
</reference>
<proteinExistence type="predicted"/>
<dbReference type="Pfam" id="PF01023">
    <property type="entry name" value="S_100"/>
    <property type="match status" value="1"/>
</dbReference>
<dbReference type="AlphaFoldDB" id="A0A8C0SE25"/>
<dbReference type="InterPro" id="IPR013787">
    <property type="entry name" value="S100_Ca-bd_sub"/>
</dbReference>
<dbReference type="Ensembl" id="ENSCAFT00000048931.3">
    <property type="protein sequence ID" value="ENSCAFP00000060641.1"/>
    <property type="gene ID" value="ENSCAFG00000029374.3"/>
</dbReference>
<dbReference type="Proteomes" id="UP000002254">
    <property type="component" value="Chromosome 21"/>
</dbReference>
<dbReference type="Proteomes" id="UP000694542">
    <property type="component" value="Chromosome 21"/>
</dbReference>
<dbReference type="OrthoDB" id="8881129at2759"/>
<dbReference type="GO" id="GO:0005509">
    <property type="term" value="F:calcium ion binding"/>
    <property type="evidence" value="ECO:0007669"/>
    <property type="project" value="InterPro"/>
</dbReference>
<dbReference type="Proteomes" id="UP000694429">
    <property type="component" value="Chromosome 21"/>
</dbReference>
<organism evidence="4 6">
    <name type="scientific">Canis lupus familiaris</name>
    <name type="common">Dog</name>
    <name type="synonym">Canis familiaris</name>
    <dbReference type="NCBI Taxonomy" id="9615"/>
    <lineage>
        <taxon>Eukaryota</taxon>
        <taxon>Metazoa</taxon>
        <taxon>Chordata</taxon>
        <taxon>Craniata</taxon>
        <taxon>Vertebrata</taxon>
        <taxon>Euteleostomi</taxon>
        <taxon>Mammalia</taxon>
        <taxon>Eutheria</taxon>
        <taxon>Laurasiatheria</taxon>
        <taxon>Carnivora</taxon>
        <taxon>Caniformia</taxon>
        <taxon>Canidae</taxon>
        <taxon>Canis</taxon>
    </lineage>
</organism>
<dbReference type="PROSITE" id="PS50222">
    <property type="entry name" value="EF_HAND_2"/>
    <property type="match status" value="1"/>
</dbReference>
<dbReference type="Gene3D" id="1.10.238.10">
    <property type="entry name" value="EF-hand"/>
    <property type="match status" value="1"/>
</dbReference>
<dbReference type="PANTHER" id="PTHR11639">
    <property type="entry name" value="S100 CALCIUM-BINDING PROTEIN"/>
    <property type="match status" value="1"/>
</dbReference>
<reference evidence="2 5" key="1">
    <citation type="journal article" date="2005" name="Nature">
        <title>Genome sequence, comparative analysis and haplotype structure of the domestic dog.</title>
        <authorList>
            <consortium name="Broad Sequencing Platform"/>
            <person name="Lindblad-Toh K."/>
            <person name="Wade C.M."/>
            <person name="Mikkelsen T.S."/>
            <person name="Karlsson E.K."/>
            <person name="Jaffe D.B."/>
            <person name="Kamal M."/>
            <person name="Clamp M."/>
            <person name="Chang J.L."/>
            <person name="Kulbokas E.J. III"/>
            <person name="Zody M.C."/>
            <person name="Mauceli E."/>
            <person name="Xie X."/>
            <person name="Breen M."/>
            <person name="Wayne R.K."/>
            <person name="Ostrander E.A."/>
            <person name="Ponting C.P."/>
            <person name="Galibert F."/>
            <person name="Smith D.R."/>
            <person name="DeJong P.J."/>
            <person name="Kirkness E."/>
            <person name="Alvarez P."/>
            <person name="Biagi T."/>
            <person name="Brockman W."/>
            <person name="Butler J."/>
            <person name="Chin C.W."/>
            <person name="Cook A."/>
            <person name="Cuff J."/>
            <person name="Daly M.J."/>
            <person name="DeCaprio D."/>
            <person name="Gnerre S."/>
            <person name="Grabherr M."/>
            <person name="Kellis M."/>
            <person name="Kleber M."/>
            <person name="Bardeleben C."/>
            <person name="Goodstadt L."/>
            <person name="Heger A."/>
            <person name="Hitte C."/>
            <person name="Kim L."/>
            <person name="Koepfli K.P."/>
            <person name="Parker H.G."/>
            <person name="Pollinger J.P."/>
            <person name="Searle S.M."/>
            <person name="Sutter N.B."/>
            <person name="Thomas R."/>
            <person name="Webber C."/>
            <person name="Baldwin J."/>
            <person name="Abebe A."/>
            <person name="Abouelleil A."/>
            <person name="Aftuck L."/>
            <person name="Ait-Zahra M."/>
            <person name="Aldredge T."/>
            <person name="Allen N."/>
            <person name="An P."/>
            <person name="Anderson S."/>
            <person name="Antoine C."/>
            <person name="Arachchi H."/>
            <person name="Aslam A."/>
            <person name="Ayotte L."/>
            <person name="Bachantsang P."/>
            <person name="Barry A."/>
            <person name="Bayul T."/>
            <person name="Benamara M."/>
            <person name="Berlin A."/>
            <person name="Bessette D."/>
            <person name="Blitshteyn B."/>
            <person name="Bloom T."/>
            <person name="Blye J."/>
            <person name="Boguslavskiy L."/>
            <person name="Bonnet C."/>
            <person name="Boukhgalter B."/>
            <person name="Brown A."/>
            <person name="Cahill P."/>
            <person name="Calixte N."/>
            <person name="Camarata J."/>
            <person name="Cheshatsang Y."/>
            <person name="Chu J."/>
            <person name="Citroen M."/>
            <person name="Collymore A."/>
            <person name="Cooke P."/>
            <person name="Dawoe T."/>
            <person name="Daza R."/>
            <person name="Decktor K."/>
            <person name="DeGray S."/>
            <person name="Dhargay N."/>
            <person name="Dooley K."/>
            <person name="Dooley K."/>
            <person name="Dorje P."/>
            <person name="Dorjee K."/>
            <person name="Dorris L."/>
            <person name="Duffey N."/>
            <person name="Dupes A."/>
            <person name="Egbiremolen O."/>
            <person name="Elong R."/>
            <person name="Falk J."/>
            <person name="Farina A."/>
            <person name="Faro S."/>
            <person name="Ferguson D."/>
            <person name="Ferreira P."/>
            <person name="Fisher S."/>
            <person name="FitzGerald M."/>
            <person name="Foley K."/>
            <person name="Foley C."/>
            <person name="Franke A."/>
            <person name="Friedrich D."/>
            <person name="Gage D."/>
            <person name="Garber M."/>
            <person name="Gearin G."/>
            <person name="Giannoukos G."/>
            <person name="Goode T."/>
            <person name="Goyette A."/>
            <person name="Graham J."/>
            <person name="Grandbois E."/>
            <person name="Gyaltsen K."/>
            <person name="Hafez N."/>
            <person name="Hagopian D."/>
            <person name="Hagos B."/>
            <person name="Hall J."/>
            <person name="Healy C."/>
            <person name="Hegarty R."/>
            <person name="Honan T."/>
            <person name="Horn A."/>
            <person name="Houde N."/>
            <person name="Hughes L."/>
            <person name="Hunnicutt L."/>
            <person name="Husby M."/>
            <person name="Jester B."/>
            <person name="Jones C."/>
            <person name="Kamat A."/>
            <person name="Kanga B."/>
            <person name="Kells C."/>
            <person name="Khazanovich D."/>
            <person name="Kieu A.C."/>
            <person name="Kisner P."/>
            <person name="Kumar M."/>
            <person name="Lance K."/>
            <person name="Landers T."/>
            <person name="Lara M."/>
            <person name="Lee W."/>
            <person name="Leger J.P."/>
            <person name="Lennon N."/>
            <person name="Leuper L."/>
            <person name="LeVine S."/>
            <person name="Liu J."/>
            <person name="Liu X."/>
            <person name="Lokyitsang Y."/>
            <person name="Lokyitsang T."/>
            <person name="Lui A."/>
            <person name="Macdonald J."/>
            <person name="Major J."/>
            <person name="Marabella R."/>
            <person name="Maru K."/>
            <person name="Matthews C."/>
            <person name="McDonough S."/>
            <person name="Mehta T."/>
            <person name="Meldrim J."/>
            <person name="Melnikov A."/>
            <person name="Meneus L."/>
            <person name="Mihalev A."/>
            <person name="Mihova T."/>
            <person name="Miller K."/>
            <person name="Mittelman R."/>
            <person name="Mlenga V."/>
            <person name="Mulrain L."/>
            <person name="Munson G."/>
            <person name="Navidi A."/>
            <person name="Naylor J."/>
            <person name="Nguyen T."/>
            <person name="Nguyen N."/>
            <person name="Nguyen C."/>
            <person name="Nguyen T."/>
            <person name="Nicol R."/>
            <person name="Norbu N."/>
            <person name="Norbu C."/>
            <person name="Novod N."/>
            <person name="Nyima T."/>
            <person name="Olandt P."/>
            <person name="O'Neill B."/>
            <person name="O'Neill K."/>
            <person name="Osman S."/>
            <person name="Oyono L."/>
            <person name="Patti C."/>
            <person name="Perrin D."/>
            <person name="Phunkhang P."/>
            <person name="Pierre F."/>
            <person name="Priest M."/>
            <person name="Rachupka A."/>
            <person name="Raghuraman S."/>
            <person name="Rameau R."/>
            <person name="Ray V."/>
            <person name="Raymond C."/>
            <person name="Rege F."/>
            <person name="Rise C."/>
            <person name="Rogers J."/>
            <person name="Rogov P."/>
            <person name="Sahalie J."/>
            <person name="Settipalli S."/>
            <person name="Sharpe T."/>
            <person name="Shea T."/>
            <person name="Sheehan M."/>
            <person name="Sherpa N."/>
            <person name="Shi J."/>
            <person name="Shih D."/>
            <person name="Sloan J."/>
            <person name="Smith C."/>
            <person name="Sparrow T."/>
            <person name="Stalker J."/>
            <person name="Stange-Thomann N."/>
            <person name="Stavropoulos S."/>
            <person name="Stone C."/>
            <person name="Stone S."/>
            <person name="Sykes S."/>
            <person name="Tchuinga P."/>
            <person name="Tenzing P."/>
            <person name="Tesfaye S."/>
            <person name="Thoulutsang D."/>
            <person name="Thoulutsang Y."/>
            <person name="Topham K."/>
            <person name="Topping I."/>
            <person name="Tsamla T."/>
            <person name="Vassiliev H."/>
            <person name="Venkataraman V."/>
            <person name="Vo A."/>
            <person name="Wangchuk T."/>
            <person name="Wangdi T."/>
            <person name="Weiand M."/>
            <person name="Wilkinson J."/>
            <person name="Wilson A."/>
            <person name="Yadav S."/>
            <person name="Yang S."/>
            <person name="Yang X."/>
            <person name="Young G."/>
            <person name="Yu Q."/>
            <person name="Zainoun J."/>
            <person name="Zembek L."/>
            <person name="Zimmer A."/>
            <person name="Lander E.S."/>
        </authorList>
    </citation>
    <scope>NUCLEOTIDE SEQUENCE [LARGE SCALE GENOMIC DNA]</scope>
    <source>
        <strain evidence="2">Boxer</strain>
    </source>
</reference>
<evidence type="ECO:0000259" key="1">
    <source>
        <dbReference type="PROSITE" id="PS50222"/>
    </source>
</evidence>
<evidence type="ECO:0000313" key="2">
    <source>
        <dbReference type="Ensembl" id="ENSCAFP00000060641.1"/>
    </source>
</evidence>
<dbReference type="SUPFAM" id="SSF47473">
    <property type="entry name" value="EF-hand"/>
    <property type="match status" value="1"/>
</dbReference>
<reference evidence="3" key="3">
    <citation type="submission" date="2019-03" db="EMBL/GenBank/DDBJ databases">
        <authorList>
            <person name="Warren W.C."/>
            <person name="Johnson G.S."/>
        </authorList>
    </citation>
    <scope>NUCLEOTIDE SEQUENCE [LARGE SCALE GENOMIC DNA]</scope>
    <source>
        <strain evidence="3">Basenji</strain>
    </source>
</reference>
<evidence type="ECO:0000313" key="3">
    <source>
        <dbReference type="Ensembl" id="ENSCAFP00030010372.1"/>
    </source>
</evidence>
<sequence length="98" mass="11158">PVDPSTQPWLAPWIRPLASLWPSTTHKNSGREGDKNILTKKELKELTQKEFPTGLKLQDADIAKVMGDLDQNKDQAVKFQEYITFLGAIMLIYNNFRG</sequence>
<feature type="domain" description="EF-hand" evidence="1">
    <location>
        <begin position="57"/>
        <end position="92"/>
    </location>
</feature>
<dbReference type="Ensembl" id="ENSCAFT00030011839.1">
    <property type="protein sequence ID" value="ENSCAFP00030010372.1"/>
    <property type="gene ID" value="ENSCAFG00030006441.1"/>
</dbReference>
<evidence type="ECO:0000313" key="4">
    <source>
        <dbReference type="Ensembl" id="ENSCAFP00040019747.1"/>
    </source>
</evidence>
<dbReference type="InterPro" id="IPR011992">
    <property type="entry name" value="EF-hand-dom_pair"/>
</dbReference>
<accession>A0A8C0SE25</accession>
<dbReference type="Ensembl" id="ENSCAFT00040022795.1">
    <property type="protein sequence ID" value="ENSCAFP00040019747.1"/>
    <property type="gene ID" value="ENSCAFG00040012369.1"/>
</dbReference>
<dbReference type="InterPro" id="IPR002048">
    <property type="entry name" value="EF_hand_dom"/>
</dbReference>
<dbReference type="PANTHER" id="PTHR11639:SF80">
    <property type="entry name" value="PROTEIN S100-A6"/>
    <property type="match status" value="1"/>
</dbReference>
<protein>
    <recommendedName>
        <fullName evidence="1">EF-hand domain-containing protein</fullName>
    </recommendedName>
</protein>
<name>A0A8C0SE25_CANLF</name>
<reference evidence="4" key="2">
    <citation type="submission" date="2018-10" db="EMBL/GenBank/DDBJ databases">
        <title>De novo assembly of a Great Dane genome.</title>
        <authorList>
            <person name="Kidd J.M."/>
            <person name="Pendleton A.L."/>
            <person name="Shen F."/>
            <person name="Emery S."/>
        </authorList>
    </citation>
    <scope>NUCLEOTIDE SEQUENCE [LARGE SCALE GENOMIC DNA]</scope>
    <source>
        <strain evidence="4">Great Dane</strain>
    </source>
</reference>
<evidence type="ECO:0000313" key="6">
    <source>
        <dbReference type="Proteomes" id="UP000694542"/>
    </source>
</evidence>